<feature type="binding site" description="axial binding residue" evidence="9">
    <location>
        <position position="229"/>
    </location>
    <ligand>
        <name>heme c</name>
        <dbReference type="ChEBI" id="CHEBI:61717"/>
        <label>2</label>
    </ligand>
    <ligandPart>
        <name>Fe</name>
        <dbReference type="ChEBI" id="CHEBI:18248"/>
    </ligandPart>
</feature>
<feature type="chain" id="PRO_5041459420" evidence="10">
    <location>
        <begin position="23"/>
        <end position="368"/>
    </location>
</feature>
<evidence type="ECO:0000256" key="2">
    <source>
        <dbReference type="ARBA" id="ARBA00022617"/>
    </source>
</evidence>
<dbReference type="Pfam" id="PF03150">
    <property type="entry name" value="CCP_MauG"/>
    <property type="match status" value="1"/>
</dbReference>
<dbReference type="Proteomes" id="UP001333710">
    <property type="component" value="Chromosome"/>
</dbReference>
<comment type="cofactor">
    <cofactor evidence="8">
        <name>heme</name>
        <dbReference type="ChEBI" id="CHEBI:30413"/>
    </cofactor>
    <text evidence="8">Binds 2 heme groups.</text>
</comment>
<feature type="signal peptide" evidence="10">
    <location>
        <begin position="1"/>
        <end position="22"/>
    </location>
</feature>
<evidence type="ECO:0000259" key="11">
    <source>
        <dbReference type="PROSITE" id="PS51007"/>
    </source>
</evidence>
<dbReference type="InterPro" id="IPR004852">
    <property type="entry name" value="Di-haem_cyt_c_peroxidsae"/>
</dbReference>
<dbReference type="RefSeq" id="WP_338292967.1">
    <property type="nucleotide sequence ID" value="NZ_AP027272.1"/>
</dbReference>
<dbReference type="KEGG" id="pmaw:MACH26_24960"/>
<dbReference type="InterPro" id="IPR023929">
    <property type="entry name" value="MbnH-like"/>
</dbReference>
<feature type="binding site" description="axial binding residue" evidence="9">
    <location>
        <position position="78"/>
    </location>
    <ligand>
        <name>heme c</name>
        <dbReference type="ChEBI" id="CHEBI:61717"/>
        <label>1</label>
    </ligand>
    <ligandPart>
        <name>Fe</name>
        <dbReference type="ChEBI" id="CHEBI:18248"/>
    </ligandPart>
</feature>
<dbReference type="EMBL" id="AP027272">
    <property type="protein sequence ID" value="BDX06975.1"/>
    <property type="molecule type" value="Genomic_DNA"/>
</dbReference>
<accession>A0AA48I6R8</accession>
<dbReference type="PANTHER" id="PTHR30600">
    <property type="entry name" value="CYTOCHROME C PEROXIDASE-RELATED"/>
    <property type="match status" value="1"/>
</dbReference>
<feature type="domain" description="Cytochrome c" evidence="11">
    <location>
        <begin position="209"/>
        <end position="353"/>
    </location>
</feature>
<feature type="binding site" description="covalent" evidence="8">
    <location>
        <position position="77"/>
    </location>
    <ligand>
        <name>heme c</name>
        <dbReference type="ChEBI" id="CHEBI:61717"/>
        <label>1</label>
    </ligand>
</feature>
<reference evidence="12" key="1">
    <citation type="submission" date="2023-01" db="EMBL/GenBank/DDBJ databases">
        <title>Complete genome sequence of Planctobacterium marinum strain Dej080120_11.</title>
        <authorList>
            <person name="Ueki S."/>
            <person name="Maruyama F."/>
        </authorList>
    </citation>
    <scope>NUCLEOTIDE SEQUENCE</scope>
    <source>
        <strain evidence="12">Dej080120_11</strain>
    </source>
</reference>
<dbReference type="PROSITE" id="PS51257">
    <property type="entry name" value="PROKAR_LIPOPROTEIN"/>
    <property type="match status" value="1"/>
</dbReference>
<organism evidence="12 13">
    <name type="scientific">Planctobacterium marinum</name>
    <dbReference type="NCBI Taxonomy" id="1631968"/>
    <lineage>
        <taxon>Bacteria</taxon>
        <taxon>Pseudomonadati</taxon>
        <taxon>Pseudomonadota</taxon>
        <taxon>Gammaproteobacteria</taxon>
        <taxon>Alteromonadales</taxon>
        <taxon>Alteromonadaceae</taxon>
        <taxon>Planctobacterium</taxon>
    </lineage>
</organism>
<keyword evidence="6" id="KW-0560">Oxidoreductase</keyword>
<evidence type="ECO:0000313" key="13">
    <source>
        <dbReference type="Proteomes" id="UP001333710"/>
    </source>
</evidence>
<dbReference type="InterPro" id="IPR051395">
    <property type="entry name" value="Cytochrome_c_Peroxidase/MauG"/>
</dbReference>
<keyword evidence="5" id="KW-0574">Periplasm</keyword>
<keyword evidence="13" id="KW-1185">Reference proteome</keyword>
<dbReference type="Gene3D" id="1.10.760.10">
    <property type="entry name" value="Cytochrome c-like domain"/>
    <property type="match status" value="2"/>
</dbReference>
<dbReference type="InterPro" id="IPR009056">
    <property type="entry name" value="Cyt_c-like_dom"/>
</dbReference>
<evidence type="ECO:0000256" key="3">
    <source>
        <dbReference type="ARBA" id="ARBA00022723"/>
    </source>
</evidence>
<dbReference type="NCBIfam" id="TIGR04039">
    <property type="entry name" value="MXAN_0977_Heme2"/>
    <property type="match status" value="1"/>
</dbReference>
<dbReference type="PIRSF" id="PIRSF000294">
    <property type="entry name" value="Cytochrome-c_peroxidase"/>
    <property type="match status" value="1"/>
</dbReference>
<feature type="binding site" description="covalent" evidence="8">
    <location>
        <position position="74"/>
    </location>
    <ligand>
        <name>heme c</name>
        <dbReference type="ChEBI" id="CHEBI:61717"/>
        <label>1</label>
    </ligand>
</feature>
<keyword evidence="7 9" id="KW-0408">Iron</keyword>
<dbReference type="AlphaFoldDB" id="A0AA48I6R8"/>
<keyword evidence="2 8" id="KW-0349">Heme</keyword>
<comment type="PTM">
    <text evidence="8">Binds 2 heme groups per subunit.</text>
</comment>
<dbReference type="PROSITE" id="PS51007">
    <property type="entry name" value="CYTC"/>
    <property type="match status" value="1"/>
</dbReference>
<feature type="binding site" description="covalent" evidence="8">
    <location>
        <position position="228"/>
    </location>
    <ligand>
        <name>heme c</name>
        <dbReference type="ChEBI" id="CHEBI:61717"/>
        <label>2</label>
    </ligand>
</feature>
<evidence type="ECO:0000313" key="12">
    <source>
        <dbReference type="EMBL" id="BDX06975.1"/>
    </source>
</evidence>
<dbReference type="GO" id="GO:0042597">
    <property type="term" value="C:periplasmic space"/>
    <property type="evidence" value="ECO:0007669"/>
    <property type="project" value="UniProtKB-SubCell"/>
</dbReference>
<dbReference type="InterPro" id="IPR026259">
    <property type="entry name" value="MauG/Cytc_peroxidase"/>
</dbReference>
<sequence>MNGLRHWGVLAGLCLSALFLSACQKAPPPWDWNIPEGFPAPSVPEDNPMTAAKVELGRHLFYDRNLSANQVQSCANCHQQQFAFSEPLPHSNGSTGDKVRRNSMPLVNVAYNAHLTWAHTELTTLETQILIPMFSEEPIELGITGHEESVLARFDNDKYRPMFAAAFPGEDIGFELIVQAISSFVRNLTSFNSPFDRYAYYGEDDALSEAALRGMDLFFSERLECHHCHGGFNFSQASKHADQAFEVTAFHNTGLYNVDGEGAYPQSDQGLKEITLQPQHMGQFRAPTLRNIAVTAPYMHDGSVATLEEVIAIYAAGGRGEGINSPLKSPFMHGFVLSDQDMQDLLAFLESLTDEAFLNNPEFAAPEY</sequence>
<name>A0AA48I6R8_9ALTE</name>
<comment type="subcellular location">
    <subcellularLocation>
        <location evidence="1">Periplasm</location>
    </subcellularLocation>
</comment>
<proteinExistence type="predicted"/>
<dbReference type="PANTHER" id="PTHR30600:SF14">
    <property type="entry name" value="CYTOCHROME C PEROXIDASE"/>
    <property type="match status" value="1"/>
</dbReference>
<evidence type="ECO:0000256" key="9">
    <source>
        <dbReference type="PIRSR" id="PIRSR000294-2"/>
    </source>
</evidence>
<dbReference type="GO" id="GO:0020037">
    <property type="term" value="F:heme binding"/>
    <property type="evidence" value="ECO:0007669"/>
    <property type="project" value="InterPro"/>
</dbReference>
<gene>
    <name evidence="12" type="primary">mauG</name>
    <name evidence="12" type="ORF">MACH26_24960</name>
</gene>
<evidence type="ECO:0000256" key="8">
    <source>
        <dbReference type="PIRSR" id="PIRSR000294-1"/>
    </source>
</evidence>
<evidence type="ECO:0000256" key="4">
    <source>
        <dbReference type="ARBA" id="ARBA00022729"/>
    </source>
</evidence>
<dbReference type="GO" id="GO:0046872">
    <property type="term" value="F:metal ion binding"/>
    <property type="evidence" value="ECO:0007669"/>
    <property type="project" value="UniProtKB-KW"/>
</dbReference>
<dbReference type="SUPFAM" id="SSF46626">
    <property type="entry name" value="Cytochrome c"/>
    <property type="match status" value="2"/>
</dbReference>
<keyword evidence="4 10" id="KW-0732">Signal</keyword>
<protein>
    <submittedName>
        <fullName evidence="12">Di-heme enzyme</fullName>
    </submittedName>
</protein>
<dbReference type="GO" id="GO:0004130">
    <property type="term" value="F:cytochrome-c peroxidase activity"/>
    <property type="evidence" value="ECO:0007669"/>
    <property type="project" value="TreeGrafter"/>
</dbReference>
<evidence type="ECO:0000256" key="1">
    <source>
        <dbReference type="ARBA" id="ARBA00004418"/>
    </source>
</evidence>
<evidence type="ECO:0000256" key="5">
    <source>
        <dbReference type="ARBA" id="ARBA00022764"/>
    </source>
</evidence>
<feature type="binding site" description="covalent" evidence="8">
    <location>
        <position position="225"/>
    </location>
    <ligand>
        <name>heme c</name>
        <dbReference type="ChEBI" id="CHEBI:61717"/>
        <label>2</label>
    </ligand>
</feature>
<dbReference type="GO" id="GO:0009055">
    <property type="term" value="F:electron transfer activity"/>
    <property type="evidence" value="ECO:0007669"/>
    <property type="project" value="InterPro"/>
</dbReference>
<keyword evidence="3 9" id="KW-0479">Metal-binding</keyword>
<evidence type="ECO:0000256" key="7">
    <source>
        <dbReference type="ARBA" id="ARBA00023004"/>
    </source>
</evidence>
<evidence type="ECO:0000256" key="10">
    <source>
        <dbReference type="SAM" id="SignalP"/>
    </source>
</evidence>
<evidence type="ECO:0000256" key="6">
    <source>
        <dbReference type="ARBA" id="ARBA00023002"/>
    </source>
</evidence>
<dbReference type="InterPro" id="IPR036909">
    <property type="entry name" value="Cyt_c-like_dom_sf"/>
</dbReference>